<sequence length="83" mass="9161">MRTEGFAAVGRPDPRRGPSVPGEAPTLGEISATPASQRRQLNIGVPESLMLHRRAGLYRLDHRVDVQDQVAAALDAWLRERGY</sequence>
<organism evidence="2 3">
    <name type="scientific">Marinactinospora thermotolerans DSM 45154</name>
    <dbReference type="NCBI Taxonomy" id="1122192"/>
    <lineage>
        <taxon>Bacteria</taxon>
        <taxon>Bacillati</taxon>
        <taxon>Actinomycetota</taxon>
        <taxon>Actinomycetes</taxon>
        <taxon>Streptosporangiales</taxon>
        <taxon>Nocardiopsidaceae</taxon>
        <taxon>Marinactinospora</taxon>
    </lineage>
</organism>
<name>A0A1T4P788_9ACTN</name>
<proteinExistence type="predicted"/>
<protein>
    <submittedName>
        <fullName evidence="2">Uncharacterized protein</fullName>
    </submittedName>
</protein>
<reference evidence="2 3" key="1">
    <citation type="submission" date="2017-02" db="EMBL/GenBank/DDBJ databases">
        <authorList>
            <person name="Peterson S.W."/>
        </authorList>
    </citation>
    <scope>NUCLEOTIDE SEQUENCE [LARGE SCALE GENOMIC DNA]</scope>
    <source>
        <strain evidence="2 3">DSM 45154</strain>
    </source>
</reference>
<dbReference type="EMBL" id="FUWS01000004">
    <property type="protein sequence ID" value="SJZ87076.1"/>
    <property type="molecule type" value="Genomic_DNA"/>
</dbReference>
<feature type="region of interest" description="Disordered" evidence="1">
    <location>
        <begin position="1"/>
        <end position="36"/>
    </location>
</feature>
<dbReference type="AlphaFoldDB" id="A0A1T4P788"/>
<gene>
    <name evidence="2" type="ORF">SAMN02745673_01653</name>
</gene>
<evidence type="ECO:0000313" key="3">
    <source>
        <dbReference type="Proteomes" id="UP000190637"/>
    </source>
</evidence>
<dbReference type="RefSeq" id="WP_078761043.1">
    <property type="nucleotide sequence ID" value="NZ_FUWS01000004.1"/>
</dbReference>
<accession>A0A1T4P788</accession>
<dbReference type="OrthoDB" id="4219499at2"/>
<evidence type="ECO:0000313" key="2">
    <source>
        <dbReference type="EMBL" id="SJZ87076.1"/>
    </source>
</evidence>
<keyword evidence="3" id="KW-1185">Reference proteome</keyword>
<evidence type="ECO:0000256" key="1">
    <source>
        <dbReference type="SAM" id="MobiDB-lite"/>
    </source>
</evidence>
<dbReference type="Proteomes" id="UP000190637">
    <property type="component" value="Unassembled WGS sequence"/>
</dbReference>